<sequence>MWFRYVMIGFFSLTAFSFLFYQGIEFYLAFIDLFKQNK</sequence>
<evidence type="ECO:0000313" key="3">
    <source>
        <dbReference type="Proteomes" id="UP001242313"/>
    </source>
</evidence>
<keyword evidence="1" id="KW-1133">Transmembrane helix</keyword>
<name>A0ABU0G039_9BACI</name>
<keyword evidence="1" id="KW-0812">Transmembrane</keyword>
<protein>
    <submittedName>
        <fullName evidence="2">Uncharacterized protein</fullName>
    </submittedName>
</protein>
<reference evidence="2 3" key="1">
    <citation type="submission" date="2023-07" db="EMBL/GenBank/DDBJ databases">
        <title>Genomic Encyclopedia of Type Strains, Phase IV (KMG-IV): sequencing the most valuable type-strain genomes for metagenomic binning, comparative biology and taxonomic classification.</title>
        <authorList>
            <person name="Goeker M."/>
        </authorList>
    </citation>
    <scope>NUCLEOTIDE SEQUENCE [LARGE SCALE GENOMIC DNA]</scope>
    <source>
        <strain evidence="2 3">DSM 19598</strain>
    </source>
</reference>
<organism evidence="2 3">
    <name type="scientific">Mesobacillus stamsii</name>
    <dbReference type="NCBI Taxonomy" id="225347"/>
    <lineage>
        <taxon>Bacteria</taxon>
        <taxon>Bacillati</taxon>
        <taxon>Bacillota</taxon>
        <taxon>Bacilli</taxon>
        <taxon>Bacillales</taxon>
        <taxon>Bacillaceae</taxon>
        <taxon>Mesobacillus</taxon>
    </lineage>
</organism>
<keyword evidence="1" id="KW-0472">Membrane</keyword>
<evidence type="ECO:0000313" key="2">
    <source>
        <dbReference type="EMBL" id="MDQ0415551.1"/>
    </source>
</evidence>
<dbReference type="EMBL" id="JAUSUN010000038">
    <property type="protein sequence ID" value="MDQ0415551.1"/>
    <property type="molecule type" value="Genomic_DNA"/>
</dbReference>
<proteinExistence type="predicted"/>
<accession>A0ABU0G039</accession>
<dbReference type="Proteomes" id="UP001242313">
    <property type="component" value="Unassembled WGS sequence"/>
</dbReference>
<comment type="caution">
    <text evidence="2">The sequence shown here is derived from an EMBL/GenBank/DDBJ whole genome shotgun (WGS) entry which is preliminary data.</text>
</comment>
<evidence type="ECO:0000256" key="1">
    <source>
        <dbReference type="SAM" id="Phobius"/>
    </source>
</evidence>
<feature type="transmembrane region" description="Helical" evidence="1">
    <location>
        <begin position="6"/>
        <end position="30"/>
    </location>
</feature>
<gene>
    <name evidence="2" type="ORF">J2S25_003778</name>
</gene>
<keyword evidence="3" id="KW-1185">Reference proteome</keyword>